<keyword evidence="5" id="KW-0931">ER-Golgi transport</keyword>
<evidence type="ECO:0000259" key="11">
    <source>
        <dbReference type="Pfam" id="PF03908"/>
    </source>
</evidence>
<dbReference type="Proteomes" id="UP000054053">
    <property type="component" value="Unassembled WGS sequence"/>
</dbReference>
<organism evidence="12 13">
    <name type="scientific">Ustilaginoidea virens</name>
    <name type="common">Rice false smut fungus</name>
    <name type="synonym">Villosiclava virens</name>
    <dbReference type="NCBI Taxonomy" id="1159556"/>
    <lineage>
        <taxon>Eukaryota</taxon>
        <taxon>Fungi</taxon>
        <taxon>Dikarya</taxon>
        <taxon>Ascomycota</taxon>
        <taxon>Pezizomycotina</taxon>
        <taxon>Sordariomycetes</taxon>
        <taxon>Hypocreomycetidae</taxon>
        <taxon>Hypocreales</taxon>
        <taxon>Clavicipitaceae</taxon>
        <taxon>Ustilaginoidea</taxon>
    </lineage>
</organism>
<evidence type="ECO:0000256" key="3">
    <source>
        <dbReference type="ARBA" id="ARBA00022692"/>
    </source>
</evidence>
<dbReference type="HOGENOM" id="CLU_038503_0_0_1"/>
<comment type="subcellular location">
    <subcellularLocation>
        <location evidence="1">Endoplasmic reticulum membrane</location>
        <topology evidence="1">Single-pass type IV membrane protein</topology>
    </subcellularLocation>
</comment>
<keyword evidence="8" id="KW-0472">Membrane</keyword>
<dbReference type="GO" id="GO:0031201">
    <property type="term" value="C:SNARE complex"/>
    <property type="evidence" value="ECO:0007669"/>
    <property type="project" value="TreeGrafter"/>
</dbReference>
<dbReference type="GO" id="GO:0005789">
    <property type="term" value="C:endoplasmic reticulum membrane"/>
    <property type="evidence" value="ECO:0007669"/>
    <property type="project" value="UniProtKB-SubCell"/>
</dbReference>
<comment type="caution">
    <text evidence="12">The sequence shown here is derived from an EMBL/GenBank/DDBJ whole genome shotgun (WGS) entry which is preliminary data.</text>
</comment>
<gene>
    <name evidence="12" type="ORF">UVI_02035450</name>
</gene>
<evidence type="ECO:0000256" key="6">
    <source>
        <dbReference type="ARBA" id="ARBA00022989"/>
    </source>
</evidence>
<feature type="compositionally biased region" description="Low complexity" evidence="10">
    <location>
        <begin position="188"/>
        <end position="197"/>
    </location>
</feature>
<evidence type="ECO:0000256" key="4">
    <source>
        <dbReference type="ARBA" id="ARBA00022824"/>
    </source>
</evidence>
<keyword evidence="7" id="KW-0175">Coiled coil</keyword>
<name>A0A063C0D5_USTVR</name>
<accession>A0A063C0D5</accession>
<dbReference type="GO" id="GO:0006890">
    <property type="term" value="P:retrograde vesicle-mediated transport, Golgi to endoplasmic reticulum"/>
    <property type="evidence" value="ECO:0007669"/>
    <property type="project" value="InterPro"/>
</dbReference>
<feature type="compositionally biased region" description="Pro residues" evidence="10">
    <location>
        <begin position="171"/>
        <end position="180"/>
    </location>
</feature>
<dbReference type="EMBL" id="BBTG02000018">
    <property type="protein sequence ID" value="GAO13992.1"/>
    <property type="molecule type" value="Genomic_DNA"/>
</dbReference>
<sequence>MSPDSLQARLAALQETTTQLRQLIDRLATLDFQTPRWVDEEPSTGDELAAEIGQMLRTGVDEQELLSEEIKFVRPEGAEKAALRDGIERLGAELSRWARISSPHVLAKKPCFFISPRLSLSKTHFWRLTPEPGNKPRCRARFRKARLVARENLTQARRAEWLSLVRSYAPPGGPEEPTTPPAHESPRAAAAAAAAAARHPRRPQNLGPPSQQQPSALSERDQQAVGASSNVTGALRRTHDLIAAELHRSEYAHQTLAESSAALRQLGESYTSLDSMLASSRDLLGTLLRSQKSDTWYLQTALYVLVVTGAWLLFRRLLYGPLWWFAWLPLRLLLGVGYKAGGAVVRQSVPGTSGKSAVGRGSEAAAAAAAVVEGLPGEELPTVLVGKQQGRLADDADPAVGKAAEIGGDAGEDAAEAADENARQDEPRNPKKRMWEEPEVGGASQQRDEL</sequence>
<feature type="domain" description="Sec20 C-terminal" evidence="11">
    <location>
        <begin position="228"/>
        <end position="317"/>
    </location>
</feature>
<reference evidence="13" key="1">
    <citation type="journal article" date="2016" name="Genome Announc.">
        <title>Genome sequence of Ustilaginoidea virens IPU010, a rice pathogenic fungus causing false smut.</title>
        <authorList>
            <person name="Kumagai T."/>
            <person name="Ishii T."/>
            <person name="Terai G."/>
            <person name="Umemura M."/>
            <person name="Machida M."/>
            <person name="Asai K."/>
        </authorList>
    </citation>
    <scope>NUCLEOTIDE SEQUENCE [LARGE SCALE GENOMIC DNA]</scope>
    <source>
        <strain evidence="13">IPU010</strain>
    </source>
</reference>
<evidence type="ECO:0000256" key="9">
    <source>
        <dbReference type="ARBA" id="ARBA00037934"/>
    </source>
</evidence>
<dbReference type="PANTHER" id="PTHR12825:SF0">
    <property type="entry name" value="VESICLE TRANSPORT PROTEIN SEC20"/>
    <property type="match status" value="1"/>
</dbReference>
<evidence type="ECO:0000313" key="13">
    <source>
        <dbReference type="Proteomes" id="UP000054053"/>
    </source>
</evidence>
<comment type="similarity">
    <text evidence="9">Belongs to the SEC20 family.</text>
</comment>
<feature type="region of interest" description="Disordered" evidence="10">
    <location>
        <begin position="169"/>
        <end position="230"/>
    </location>
</feature>
<proteinExistence type="inferred from homology"/>
<evidence type="ECO:0000256" key="1">
    <source>
        <dbReference type="ARBA" id="ARBA00004163"/>
    </source>
</evidence>
<evidence type="ECO:0000313" key="12">
    <source>
        <dbReference type="EMBL" id="GAO13992.1"/>
    </source>
</evidence>
<keyword evidence="3" id="KW-0812">Transmembrane</keyword>
<feature type="compositionally biased region" description="Acidic residues" evidence="10">
    <location>
        <begin position="410"/>
        <end position="419"/>
    </location>
</feature>
<feature type="compositionally biased region" description="Polar residues" evidence="10">
    <location>
        <begin position="207"/>
        <end position="216"/>
    </location>
</feature>
<feature type="region of interest" description="Disordered" evidence="10">
    <location>
        <begin position="395"/>
        <end position="450"/>
    </location>
</feature>
<evidence type="ECO:0000256" key="10">
    <source>
        <dbReference type="SAM" id="MobiDB-lite"/>
    </source>
</evidence>
<evidence type="ECO:0000256" key="5">
    <source>
        <dbReference type="ARBA" id="ARBA00022892"/>
    </source>
</evidence>
<dbReference type="STRING" id="1159556.A0A063C0D5"/>
<dbReference type="InterPro" id="IPR056173">
    <property type="entry name" value="Sec20_C"/>
</dbReference>
<evidence type="ECO:0000256" key="7">
    <source>
        <dbReference type="ARBA" id="ARBA00023054"/>
    </source>
</evidence>
<keyword evidence="4" id="KW-0256">Endoplasmic reticulum</keyword>
<dbReference type="InterPro" id="IPR005606">
    <property type="entry name" value="Sec20"/>
</dbReference>
<protein>
    <recommendedName>
        <fullName evidence="11">Sec20 C-terminal domain-containing protein</fullName>
    </recommendedName>
</protein>
<dbReference type="PANTHER" id="PTHR12825">
    <property type="entry name" value="BNIP1-RELATED"/>
    <property type="match status" value="1"/>
</dbReference>
<keyword evidence="6" id="KW-1133">Transmembrane helix</keyword>
<keyword evidence="2" id="KW-0813">Transport</keyword>
<dbReference type="Pfam" id="PF03908">
    <property type="entry name" value="Sec20"/>
    <property type="match status" value="1"/>
</dbReference>
<evidence type="ECO:0000256" key="2">
    <source>
        <dbReference type="ARBA" id="ARBA00022448"/>
    </source>
</evidence>
<dbReference type="AlphaFoldDB" id="A0A063C0D5"/>
<evidence type="ECO:0000256" key="8">
    <source>
        <dbReference type="ARBA" id="ARBA00023136"/>
    </source>
</evidence>
<dbReference type="GO" id="GO:0005484">
    <property type="term" value="F:SNAP receptor activity"/>
    <property type="evidence" value="ECO:0007669"/>
    <property type="project" value="InterPro"/>
</dbReference>
<feature type="compositionally biased region" description="Basic and acidic residues" evidence="10">
    <location>
        <begin position="420"/>
        <end position="436"/>
    </location>
</feature>